<dbReference type="GO" id="GO:0006797">
    <property type="term" value="P:polyphosphate metabolic process"/>
    <property type="evidence" value="ECO:0007669"/>
    <property type="project" value="InterPro"/>
</dbReference>
<feature type="domain" description="Polyphosphate kinase-2-related" evidence="4">
    <location>
        <begin position="33"/>
        <end position="270"/>
    </location>
</feature>
<dbReference type="AlphaFoldDB" id="A0A518CLF3"/>
<keyword evidence="2" id="KW-0808">Transferase</keyword>
<dbReference type="InterPro" id="IPR016898">
    <property type="entry name" value="Polyphosphate_phosphotransfera"/>
</dbReference>
<evidence type="ECO:0000313" key="6">
    <source>
        <dbReference type="Proteomes" id="UP000317178"/>
    </source>
</evidence>
<evidence type="ECO:0000256" key="1">
    <source>
        <dbReference type="ARBA" id="ARBA00009924"/>
    </source>
</evidence>
<evidence type="ECO:0000256" key="2">
    <source>
        <dbReference type="ARBA" id="ARBA00022679"/>
    </source>
</evidence>
<name>A0A518CLF3_9PLAN</name>
<accession>A0A518CLF3</accession>
<dbReference type="SUPFAM" id="SSF52540">
    <property type="entry name" value="P-loop containing nucleoside triphosphate hydrolases"/>
    <property type="match status" value="1"/>
</dbReference>
<dbReference type="NCBIfam" id="TIGR03709">
    <property type="entry name" value="PPK2_rel_1"/>
    <property type="match status" value="1"/>
</dbReference>
<dbReference type="InterPro" id="IPR022300">
    <property type="entry name" value="PPK2-rel_1"/>
</dbReference>
<dbReference type="InterPro" id="IPR022488">
    <property type="entry name" value="PPK2-related"/>
</dbReference>
<dbReference type="Gene3D" id="3.40.50.300">
    <property type="entry name" value="P-loop containing nucleotide triphosphate hydrolases"/>
    <property type="match status" value="1"/>
</dbReference>
<dbReference type="PANTHER" id="PTHR34383">
    <property type="entry name" value="POLYPHOSPHATE:AMP PHOSPHOTRANSFERASE-RELATED"/>
    <property type="match status" value="1"/>
</dbReference>
<dbReference type="EMBL" id="CP036281">
    <property type="protein sequence ID" value="QDU80053.1"/>
    <property type="molecule type" value="Genomic_DNA"/>
</dbReference>
<dbReference type="PANTHER" id="PTHR34383:SF3">
    <property type="entry name" value="POLYPHOSPHATE:AMP PHOSPHOTRANSFERASE"/>
    <property type="match status" value="1"/>
</dbReference>
<keyword evidence="6" id="KW-1185">Reference proteome</keyword>
<dbReference type="PIRSF" id="PIRSF028756">
    <property type="entry name" value="PPK2_prd"/>
    <property type="match status" value="1"/>
</dbReference>
<dbReference type="Proteomes" id="UP000317178">
    <property type="component" value="Chromosome"/>
</dbReference>
<keyword evidence="3 5" id="KW-0418">Kinase</keyword>
<evidence type="ECO:0000259" key="4">
    <source>
        <dbReference type="Pfam" id="PF03976"/>
    </source>
</evidence>
<dbReference type="KEGG" id="plon:Pla110_17750"/>
<sequence>MHVSIDTSDFKVTGKSKLKLEEQKTKVKDFYRSKSEYKELLSEFQDEINELQRMMYAHDRYSMLLVFQAMDAAGKDGTIRAIMSGVNAHGIDVHAFKQPSSTELDHDFLWRTTIRLPQRGRIGIFNRSYYEEVLVVRVHPEIIMQSQKLPEQLTQDMSQLWKNRYESIRDYEKHLGHSGTKVVKFFLNLGRDEQRDRFLDRIDEPEKNWKFSEGDVKERKFWDDYQKAYEDAINATATKAAPWYVVPADDKKNMRLIVSQIVLEQLQDLDMKYPEVSDERREELQGYRQRLLDD</sequence>
<dbReference type="GO" id="GO:0008976">
    <property type="term" value="F:polyphosphate kinase activity"/>
    <property type="evidence" value="ECO:0007669"/>
    <property type="project" value="InterPro"/>
</dbReference>
<reference evidence="5 6" key="1">
    <citation type="submission" date="2019-02" db="EMBL/GenBank/DDBJ databases">
        <title>Deep-cultivation of Planctomycetes and their phenomic and genomic characterization uncovers novel biology.</title>
        <authorList>
            <person name="Wiegand S."/>
            <person name="Jogler M."/>
            <person name="Boedeker C."/>
            <person name="Pinto D."/>
            <person name="Vollmers J."/>
            <person name="Rivas-Marin E."/>
            <person name="Kohn T."/>
            <person name="Peeters S.H."/>
            <person name="Heuer A."/>
            <person name="Rast P."/>
            <person name="Oberbeckmann S."/>
            <person name="Bunk B."/>
            <person name="Jeske O."/>
            <person name="Meyerdierks A."/>
            <person name="Storesund J.E."/>
            <person name="Kallscheuer N."/>
            <person name="Luecker S."/>
            <person name="Lage O.M."/>
            <person name="Pohl T."/>
            <person name="Merkel B.J."/>
            <person name="Hornburger P."/>
            <person name="Mueller R.-W."/>
            <person name="Bruemmer F."/>
            <person name="Labrenz M."/>
            <person name="Spormann A.M."/>
            <person name="Op den Camp H."/>
            <person name="Overmann J."/>
            <person name="Amann R."/>
            <person name="Jetten M.S.M."/>
            <person name="Mascher T."/>
            <person name="Medema M.H."/>
            <person name="Devos D.P."/>
            <person name="Kaster A.-K."/>
            <person name="Ovreas L."/>
            <person name="Rohde M."/>
            <person name="Galperin M.Y."/>
            <person name="Jogler C."/>
        </authorList>
    </citation>
    <scope>NUCLEOTIDE SEQUENCE [LARGE SCALE GENOMIC DNA]</scope>
    <source>
        <strain evidence="5 6">Pla110</strain>
    </source>
</reference>
<protein>
    <submittedName>
        <fullName evidence="5">Polyphosphate kinase 2 (PPK2)</fullName>
    </submittedName>
</protein>
<dbReference type="OrthoDB" id="9775224at2"/>
<dbReference type="RefSeq" id="WP_144995139.1">
    <property type="nucleotide sequence ID" value="NZ_CP036281.1"/>
</dbReference>
<comment type="similarity">
    <text evidence="1">Belongs to the polyphosphate kinase 2 (PPK2) family. Class I subfamily.</text>
</comment>
<dbReference type="InterPro" id="IPR027417">
    <property type="entry name" value="P-loop_NTPase"/>
</dbReference>
<evidence type="ECO:0000313" key="5">
    <source>
        <dbReference type="EMBL" id="QDU80053.1"/>
    </source>
</evidence>
<gene>
    <name evidence="5" type="ORF">Pla110_17750</name>
</gene>
<proteinExistence type="inferred from homology"/>
<dbReference type="Pfam" id="PF03976">
    <property type="entry name" value="PPK2"/>
    <property type="match status" value="1"/>
</dbReference>
<organism evidence="5 6">
    <name type="scientific">Polystyrenella longa</name>
    <dbReference type="NCBI Taxonomy" id="2528007"/>
    <lineage>
        <taxon>Bacteria</taxon>
        <taxon>Pseudomonadati</taxon>
        <taxon>Planctomycetota</taxon>
        <taxon>Planctomycetia</taxon>
        <taxon>Planctomycetales</taxon>
        <taxon>Planctomycetaceae</taxon>
        <taxon>Polystyrenella</taxon>
    </lineage>
</organism>
<evidence type="ECO:0000256" key="3">
    <source>
        <dbReference type="ARBA" id="ARBA00022777"/>
    </source>
</evidence>